<dbReference type="CDD" id="cd04731">
    <property type="entry name" value="HisF"/>
    <property type="match status" value="1"/>
</dbReference>
<comment type="function">
    <text evidence="12 14">IGPS catalyzes the conversion of PRFAR and glutamine to IGP, AICAR and glutamate. The HisF subunit catalyzes the cyclization activity that produces IGP and AICAR from PRFAR using the ammonia provided by the HisH subunit.</text>
</comment>
<reference evidence="19" key="1">
    <citation type="submission" date="2015-01" db="EMBL/GenBank/DDBJ databases">
        <authorList>
            <person name="Manzoor Shahid"/>
            <person name="Zubair Saima"/>
        </authorList>
    </citation>
    <scope>NUCLEOTIDE SEQUENCE [LARGE SCALE GENOMIC DNA]</scope>
    <source>
        <strain evidence="19">Sp3</strain>
    </source>
</reference>
<evidence type="ECO:0000256" key="4">
    <source>
        <dbReference type="ARBA" id="ARBA00005133"/>
    </source>
</evidence>
<dbReference type="InterPro" id="IPR011060">
    <property type="entry name" value="RibuloseP-bd_barrel"/>
</dbReference>
<comment type="similarity">
    <text evidence="5 14 16">Belongs to the HisA/HisF family.</text>
</comment>
<dbReference type="EC" id="5.3.1.16" evidence="15"/>
<dbReference type="PANTHER" id="PTHR21235">
    <property type="entry name" value="IMIDAZOLE GLYCEROL PHOSPHATE SYNTHASE SUBUNIT HISF/H IGP SYNTHASE SUBUNIT HISF/H"/>
    <property type="match status" value="1"/>
</dbReference>
<keyword evidence="8 14" id="KW-0028">Amino-acid biosynthesis</keyword>
<sequence length="494" mass="53054">MLIFPAIDLRNGKCVRLVQGRAKDETIYDEDPVAVALRWKKDGAEWLHLVDLDGAFAGEPRQLSVVREIIKNAALPAQLGGGIRTLDQMREAFKAGVERVILGTVAVTGPDLVRRACAAFGWERVVVGIDARDGFVAVKGWQDLSSRHFLDVARQMHDLGCRRVVFTDTSKDGMLTGPNIQATGKLAEETGLSVIASGGVSSLEDIYALGHLEQLGVEGVIVGKALYEEKFTLREAILAAKKAANTRRVIPCLDVKEGRVVKGVKFGDLRDAGDPVEMAAEYDAAGADELVFLDITATVEGRKTTIDMVKRIAEQISIPFTVGGGIRSLEDISALLEAGADKIAVSSAAVKNPEFIADVSRKFRTEQLVVAIDARRAGSGWDVVTHGGMKSAGIDAVAWAQEMEQRGAGEILLTSFDRDGTRDGYDLELTKAIKEAVGIPVVASGGAGSLEHLYEGLTIGKADAVLAASIFHYRDYTIGEVKKYLAERGVPVKL</sequence>
<accession>A0A0B7MMH8</accession>
<evidence type="ECO:0000256" key="10">
    <source>
        <dbReference type="ARBA" id="ARBA00023235"/>
    </source>
</evidence>
<evidence type="ECO:0000256" key="17">
    <source>
        <dbReference type="RuleBase" id="RU003658"/>
    </source>
</evidence>
<dbReference type="HAMAP" id="MF_01013">
    <property type="entry name" value="HisF"/>
    <property type="match status" value="1"/>
</dbReference>
<keyword evidence="7 14" id="KW-0963">Cytoplasm</keyword>
<dbReference type="GO" id="GO:0000107">
    <property type="term" value="F:imidazoleglycerol-phosphate synthase activity"/>
    <property type="evidence" value="ECO:0007669"/>
    <property type="project" value="UniProtKB-UniRule"/>
</dbReference>
<evidence type="ECO:0000256" key="3">
    <source>
        <dbReference type="ARBA" id="ARBA00005091"/>
    </source>
</evidence>
<dbReference type="Pfam" id="PF00977">
    <property type="entry name" value="His_biosynth"/>
    <property type="match status" value="2"/>
</dbReference>
<dbReference type="NCBIfam" id="TIGR00007">
    <property type="entry name" value="1-(5-phosphoribosyl)-5-[(5-phosphoribosylamino)methylideneamino]imidazole-4-carboxamide isomerase"/>
    <property type="match status" value="1"/>
</dbReference>
<dbReference type="FunFam" id="3.20.20.70:FF:000006">
    <property type="entry name" value="Imidazole glycerol phosphate synthase subunit HisF"/>
    <property type="match status" value="1"/>
</dbReference>
<dbReference type="InterPro" id="IPR004651">
    <property type="entry name" value="HisF"/>
</dbReference>
<dbReference type="Proteomes" id="UP000046155">
    <property type="component" value="Unassembled WGS sequence"/>
</dbReference>
<protein>
    <recommendedName>
        <fullName evidence="14 15">Multifunctional fusion protein</fullName>
    </recommendedName>
    <domain>
        <recommendedName>
            <fullName evidence="14">Imidazole glycerol phosphate synthase subunit HisF</fullName>
            <ecNumber evidence="14">4.3.2.10</ecNumber>
        </recommendedName>
        <alternativeName>
            <fullName evidence="14">IGP synthase cyclase subunit</fullName>
        </alternativeName>
        <alternativeName>
            <fullName evidence="14">IGP synthase subunit HisF</fullName>
        </alternativeName>
        <alternativeName>
            <fullName evidence="14">ImGP synthase subunit HisF</fullName>
            <shortName evidence="14">IGPS subunit HisF</shortName>
        </alternativeName>
    </domain>
    <domain>
        <recommendedName>
            <fullName evidence="15">1-(5-phosphoribosyl)-5-[(5-phosphoribosylamino)methylideneamino] imidazole-4-carboxamide isomerase</fullName>
            <ecNumber evidence="15">5.3.1.16</ecNumber>
        </recommendedName>
        <alternativeName>
            <fullName evidence="15">Phosphoribosylformimino-5-aminoimidazole carboxamide ribotide isomerase</fullName>
        </alternativeName>
    </domain>
</protein>
<dbReference type="GO" id="GO:0003949">
    <property type="term" value="F:1-(5-phosphoribosyl)-5-[(5-phosphoribosylamino)methylideneamino]imidazole-4-carboxamide isomerase activity"/>
    <property type="evidence" value="ECO:0007669"/>
    <property type="project" value="UniProtKB-UniRule"/>
</dbReference>
<evidence type="ECO:0000256" key="14">
    <source>
        <dbReference type="HAMAP-Rule" id="MF_01013"/>
    </source>
</evidence>
<dbReference type="InterPro" id="IPR023016">
    <property type="entry name" value="HisA/PriA"/>
</dbReference>
<proteinExistence type="inferred from homology"/>
<feature type="active site" evidence="14">
    <location>
        <position position="373"/>
    </location>
</feature>
<evidence type="ECO:0000256" key="11">
    <source>
        <dbReference type="ARBA" id="ARBA00023239"/>
    </source>
</evidence>
<evidence type="ECO:0000256" key="15">
    <source>
        <dbReference type="HAMAP-Rule" id="MF_01014"/>
    </source>
</evidence>
<dbReference type="InterPro" id="IPR050064">
    <property type="entry name" value="IGPS_HisA/HisF"/>
</dbReference>
<evidence type="ECO:0000256" key="1">
    <source>
        <dbReference type="ARBA" id="ARBA00000901"/>
    </source>
</evidence>
<evidence type="ECO:0000256" key="13">
    <source>
        <dbReference type="ARBA" id="ARBA00047838"/>
    </source>
</evidence>
<feature type="active site" description="Proton donor" evidence="15">
    <location>
        <position position="130"/>
    </location>
</feature>
<comment type="catalytic activity">
    <reaction evidence="1 15 17">
        <text>1-(5-phospho-beta-D-ribosyl)-5-[(5-phospho-beta-D-ribosylamino)methylideneamino]imidazole-4-carboxamide = 5-[(5-phospho-1-deoxy-D-ribulos-1-ylimino)methylamino]-1-(5-phospho-beta-D-ribosyl)imidazole-4-carboxamide</text>
        <dbReference type="Rhea" id="RHEA:15469"/>
        <dbReference type="ChEBI" id="CHEBI:58435"/>
        <dbReference type="ChEBI" id="CHEBI:58525"/>
        <dbReference type="EC" id="5.3.1.16"/>
    </reaction>
</comment>
<evidence type="ECO:0000256" key="12">
    <source>
        <dbReference type="ARBA" id="ARBA00025475"/>
    </source>
</evidence>
<feature type="active site" description="Proton acceptor" evidence="15">
    <location>
        <position position="8"/>
    </location>
</feature>
<comment type="pathway">
    <text evidence="4 15 17">Amino-acid biosynthesis; L-histidine biosynthesis; L-histidine from 5-phospho-alpha-D-ribose 1-diphosphate: step 4/9.</text>
</comment>
<keyword evidence="9 14" id="KW-0368">Histidine biosynthesis</keyword>
<comment type="pathway">
    <text evidence="3 14">Amino-acid biosynthesis; L-histidine biosynthesis; L-histidine from 5-phospho-alpha-D-ribose 1-diphosphate: step 5/9.</text>
</comment>
<evidence type="ECO:0000256" key="6">
    <source>
        <dbReference type="ARBA" id="ARBA00011152"/>
    </source>
</evidence>
<dbReference type="UniPathway" id="UPA00031">
    <property type="reaction ID" value="UER00009"/>
</dbReference>
<keyword evidence="19" id="KW-1185">Reference proteome</keyword>
<dbReference type="InterPro" id="IPR006063">
    <property type="entry name" value="HisA_bact_arch"/>
</dbReference>
<evidence type="ECO:0000313" key="18">
    <source>
        <dbReference type="EMBL" id="CEO89448.1"/>
    </source>
</evidence>
<evidence type="ECO:0000256" key="8">
    <source>
        <dbReference type="ARBA" id="ARBA00022605"/>
    </source>
</evidence>
<dbReference type="EMBL" id="CDRZ01000246">
    <property type="protein sequence ID" value="CEO89448.1"/>
    <property type="molecule type" value="Genomic_DNA"/>
</dbReference>
<keyword evidence="10 15" id="KW-0413">Isomerase</keyword>
<dbReference type="InterPro" id="IPR006062">
    <property type="entry name" value="His_biosynth"/>
</dbReference>
<evidence type="ECO:0000256" key="16">
    <source>
        <dbReference type="RuleBase" id="RU003657"/>
    </source>
</evidence>
<dbReference type="HAMAP" id="MF_01014">
    <property type="entry name" value="HisA"/>
    <property type="match status" value="1"/>
</dbReference>
<comment type="subunit">
    <text evidence="6 14">Heterodimer of HisH and HisF.</text>
</comment>
<evidence type="ECO:0000256" key="9">
    <source>
        <dbReference type="ARBA" id="ARBA00023102"/>
    </source>
</evidence>
<dbReference type="GO" id="GO:0016829">
    <property type="term" value="F:lyase activity"/>
    <property type="evidence" value="ECO:0007669"/>
    <property type="project" value="UniProtKB-KW"/>
</dbReference>
<gene>
    <name evidence="14 18" type="primary">hisF</name>
    <name evidence="15" type="synonym">hisA</name>
    <name evidence="18" type="ORF">SSCH_490013</name>
</gene>
<dbReference type="CDD" id="cd04732">
    <property type="entry name" value="HisA"/>
    <property type="match status" value="1"/>
</dbReference>
<dbReference type="FunFam" id="3.20.20.70:FF:000009">
    <property type="entry name" value="1-(5-phosphoribosyl)-5-[(5-phosphoribosylamino)methylideneamino] imidazole-4-carboxamide isomerase"/>
    <property type="match status" value="1"/>
</dbReference>
<organism evidence="18 19">
    <name type="scientific">Syntrophaceticus schinkii</name>
    <dbReference type="NCBI Taxonomy" id="499207"/>
    <lineage>
        <taxon>Bacteria</taxon>
        <taxon>Bacillati</taxon>
        <taxon>Bacillota</taxon>
        <taxon>Clostridia</taxon>
        <taxon>Thermoanaerobacterales</taxon>
        <taxon>Thermoanaerobacterales Family III. Incertae Sedis</taxon>
        <taxon>Syntrophaceticus</taxon>
    </lineage>
</organism>
<dbReference type="PANTHER" id="PTHR21235:SF2">
    <property type="entry name" value="IMIDAZOLE GLYCEROL PHOSPHATE SYNTHASE HISHF"/>
    <property type="match status" value="1"/>
</dbReference>
<feature type="active site" evidence="14">
    <location>
        <position position="254"/>
    </location>
</feature>
<dbReference type="NCBIfam" id="TIGR00735">
    <property type="entry name" value="hisF"/>
    <property type="match status" value="1"/>
</dbReference>
<dbReference type="EC" id="4.3.2.10" evidence="14"/>
<name>A0A0B7MMH8_9FIRM</name>
<dbReference type="SUPFAM" id="SSF51366">
    <property type="entry name" value="Ribulose-phoshate binding barrel"/>
    <property type="match status" value="2"/>
</dbReference>
<evidence type="ECO:0000256" key="5">
    <source>
        <dbReference type="ARBA" id="ARBA00009667"/>
    </source>
</evidence>
<comment type="subcellular location">
    <subcellularLocation>
        <location evidence="2 14 17">Cytoplasm</location>
    </subcellularLocation>
</comment>
<keyword evidence="11 14" id="KW-0456">Lyase</keyword>
<dbReference type="InterPro" id="IPR013785">
    <property type="entry name" value="Aldolase_TIM"/>
</dbReference>
<dbReference type="GO" id="GO:0000105">
    <property type="term" value="P:L-histidine biosynthetic process"/>
    <property type="evidence" value="ECO:0007669"/>
    <property type="project" value="UniProtKB-UniRule"/>
</dbReference>
<dbReference type="AlphaFoldDB" id="A0A0B7MMH8"/>
<comment type="catalytic activity">
    <reaction evidence="13 14">
        <text>5-[(5-phospho-1-deoxy-D-ribulos-1-ylimino)methylamino]-1-(5-phospho-beta-D-ribosyl)imidazole-4-carboxamide + L-glutamine = D-erythro-1-(imidazol-4-yl)glycerol 3-phosphate + 5-amino-1-(5-phospho-beta-D-ribosyl)imidazole-4-carboxamide + L-glutamate + H(+)</text>
        <dbReference type="Rhea" id="RHEA:24793"/>
        <dbReference type="ChEBI" id="CHEBI:15378"/>
        <dbReference type="ChEBI" id="CHEBI:29985"/>
        <dbReference type="ChEBI" id="CHEBI:58278"/>
        <dbReference type="ChEBI" id="CHEBI:58359"/>
        <dbReference type="ChEBI" id="CHEBI:58475"/>
        <dbReference type="ChEBI" id="CHEBI:58525"/>
        <dbReference type="EC" id="4.3.2.10"/>
    </reaction>
</comment>
<dbReference type="Gene3D" id="3.20.20.70">
    <property type="entry name" value="Aldolase class I"/>
    <property type="match status" value="2"/>
</dbReference>
<evidence type="ECO:0000256" key="2">
    <source>
        <dbReference type="ARBA" id="ARBA00004496"/>
    </source>
</evidence>
<evidence type="ECO:0000256" key="7">
    <source>
        <dbReference type="ARBA" id="ARBA00022490"/>
    </source>
</evidence>
<dbReference type="NCBIfam" id="NF010112">
    <property type="entry name" value="PRK13585.1"/>
    <property type="match status" value="1"/>
</dbReference>
<dbReference type="GO" id="GO:0005737">
    <property type="term" value="C:cytoplasm"/>
    <property type="evidence" value="ECO:0007669"/>
    <property type="project" value="UniProtKB-SubCell"/>
</dbReference>
<evidence type="ECO:0000313" key="19">
    <source>
        <dbReference type="Proteomes" id="UP000046155"/>
    </source>
</evidence>